<dbReference type="SUPFAM" id="SSF53448">
    <property type="entry name" value="Nucleotide-diphospho-sugar transferases"/>
    <property type="match status" value="1"/>
</dbReference>
<dbReference type="Pfam" id="PF04488">
    <property type="entry name" value="Gly_transf_sug"/>
    <property type="match status" value="1"/>
</dbReference>
<evidence type="ECO:0008006" key="3">
    <source>
        <dbReference type="Google" id="ProtNLM"/>
    </source>
</evidence>
<keyword evidence="2" id="KW-1185">Reference proteome</keyword>
<gene>
    <name evidence="1" type="ORF">C5F44_09290</name>
</gene>
<name>A0A2T4J9Q0_FUSBL</name>
<dbReference type="PANTHER" id="PTHR31834">
    <property type="entry name" value="INITIATION-SPECIFIC ALPHA-1,6-MANNOSYLTRANSFERASE"/>
    <property type="match status" value="1"/>
</dbReference>
<dbReference type="Gene3D" id="3.90.550.20">
    <property type="match status" value="1"/>
</dbReference>
<organism evidence="1 2">
    <name type="scientific">Fuscovulum blasticum DSM 2131</name>
    <dbReference type="NCBI Taxonomy" id="1188250"/>
    <lineage>
        <taxon>Bacteria</taxon>
        <taxon>Pseudomonadati</taxon>
        <taxon>Pseudomonadota</taxon>
        <taxon>Alphaproteobacteria</taxon>
        <taxon>Rhodobacterales</taxon>
        <taxon>Paracoccaceae</taxon>
        <taxon>Pseudogemmobacter</taxon>
    </lineage>
</organism>
<dbReference type="GO" id="GO:0006487">
    <property type="term" value="P:protein N-linked glycosylation"/>
    <property type="evidence" value="ECO:0007669"/>
    <property type="project" value="TreeGrafter"/>
</dbReference>
<dbReference type="Proteomes" id="UP000241362">
    <property type="component" value="Unassembled WGS sequence"/>
</dbReference>
<dbReference type="AlphaFoldDB" id="A0A2T4J9Q0"/>
<reference evidence="1 2" key="1">
    <citation type="submission" date="2018-03" db="EMBL/GenBank/DDBJ databases">
        <title>Rhodobacter blasticus.</title>
        <authorList>
            <person name="Meyer T.E."/>
            <person name="Miller S."/>
            <person name="Lodha T."/>
            <person name="Gandham S."/>
            <person name="Chintalapati S."/>
            <person name="Chintalapati V.R."/>
        </authorList>
    </citation>
    <scope>NUCLEOTIDE SEQUENCE [LARGE SCALE GENOMIC DNA]</scope>
    <source>
        <strain evidence="1 2">DSM 2131</strain>
    </source>
</reference>
<protein>
    <recommendedName>
        <fullName evidence="3">Glycosyl transferase</fullName>
    </recommendedName>
</protein>
<dbReference type="EMBL" id="PZKE01000007">
    <property type="protein sequence ID" value="PTE14558.1"/>
    <property type="molecule type" value="Genomic_DNA"/>
</dbReference>
<sequence>MYALAPRACNQGVKRMIPRNLIHLVPSHEGLWPEFRRNLADLAAANPGWTQTILSDAEALDFVRRHYGPRELDALARIDPAYGPARSDLLRYLVLHQLGGVYFDNKSGASRPLDQILRPEDEYLVVQWDNGPTGVDAGCGFHPELSAVEDGEYINWVMISRAGHPFLAAVIDRVLDNIETYSRHRFGVGKDGTLRTTGPIACTLAIHPILHRHPHRRIICTDEGLLYASSGDGSHHTLRHKLHYSRLLHPVVRPAASAPLHEKLAARLTRPLYLGLALLRQQNRRRRDRSRRRRGLNGL</sequence>
<dbReference type="InterPro" id="IPR007577">
    <property type="entry name" value="GlycoTrfase_DXD_sugar-bd_CS"/>
</dbReference>
<dbReference type="GO" id="GO:0000009">
    <property type="term" value="F:alpha-1,6-mannosyltransferase activity"/>
    <property type="evidence" value="ECO:0007669"/>
    <property type="project" value="InterPro"/>
</dbReference>
<dbReference type="PANTHER" id="PTHR31834:SF1">
    <property type="entry name" value="INITIATION-SPECIFIC ALPHA-1,6-MANNOSYLTRANSFERASE"/>
    <property type="match status" value="1"/>
</dbReference>
<comment type="caution">
    <text evidence="1">The sequence shown here is derived from an EMBL/GenBank/DDBJ whole genome shotgun (WGS) entry which is preliminary data.</text>
</comment>
<accession>A0A2T4J9Q0</accession>
<evidence type="ECO:0000313" key="1">
    <source>
        <dbReference type="EMBL" id="PTE14558.1"/>
    </source>
</evidence>
<dbReference type="InterPro" id="IPR039367">
    <property type="entry name" value="Och1-like"/>
</dbReference>
<dbReference type="InterPro" id="IPR029044">
    <property type="entry name" value="Nucleotide-diphossugar_trans"/>
</dbReference>
<proteinExistence type="predicted"/>
<evidence type="ECO:0000313" key="2">
    <source>
        <dbReference type="Proteomes" id="UP000241362"/>
    </source>
</evidence>